<dbReference type="SMART" id="SM00980">
    <property type="entry name" value="THAP"/>
    <property type="match status" value="1"/>
</dbReference>
<keyword evidence="4 5" id="KW-0238">DNA-binding</keyword>
<evidence type="ECO:0000256" key="5">
    <source>
        <dbReference type="PROSITE-ProRule" id="PRU00309"/>
    </source>
</evidence>
<dbReference type="InterPro" id="IPR006612">
    <property type="entry name" value="THAP_Znf"/>
</dbReference>
<keyword evidence="2 5" id="KW-0863">Zinc-finger</keyword>
<dbReference type="Proteomes" id="UP000008237">
    <property type="component" value="Unassembled WGS sequence"/>
</dbReference>
<dbReference type="AlphaFoldDB" id="E2BGF0"/>
<evidence type="ECO:0000256" key="3">
    <source>
        <dbReference type="ARBA" id="ARBA00022833"/>
    </source>
</evidence>
<reference evidence="7 8" key="1">
    <citation type="journal article" date="2010" name="Science">
        <title>Genomic comparison of the ants Camponotus floridanus and Harpegnathos saltator.</title>
        <authorList>
            <person name="Bonasio R."/>
            <person name="Zhang G."/>
            <person name="Ye C."/>
            <person name="Mutti N.S."/>
            <person name="Fang X."/>
            <person name="Qin N."/>
            <person name="Donahue G."/>
            <person name="Yang P."/>
            <person name="Li Q."/>
            <person name="Li C."/>
            <person name="Zhang P."/>
            <person name="Huang Z."/>
            <person name="Berger S.L."/>
            <person name="Reinberg D."/>
            <person name="Wang J."/>
            <person name="Liebig J."/>
        </authorList>
    </citation>
    <scope>NUCLEOTIDE SEQUENCE [LARGE SCALE GENOMIC DNA]</scope>
    <source>
        <strain evidence="7 8">R22 G/1</strain>
    </source>
</reference>
<organism evidence="8">
    <name type="scientific">Harpegnathos saltator</name>
    <name type="common">Jerdon's jumping ant</name>
    <dbReference type="NCBI Taxonomy" id="610380"/>
    <lineage>
        <taxon>Eukaryota</taxon>
        <taxon>Metazoa</taxon>
        <taxon>Ecdysozoa</taxon>
        <taxon>Arthropoda</taxon>
        <taxon>Hexapoda</taxon>
        <taxon>Insecta</taxon>
        <taxon>Pterygota</taxon>
        <taxon>Neoptera</taxon>
        <taxon>Endopterygota</taxon>
        <taxon>Hymenoptera</taxon>
        <taxon>Apocrita</taxon>
        <taxon>Aculeata</taxon>
        <taxon>Formicoidea</taxon>
        <taxon>Formicidae</taxon>
        <taxon>Ponerinae</taxon>
        <taxon>Ponerini</taxon>
        <taxon>Harpegnathos</taxon>
    </lineage>
</organism>
<evidence type="ECO:0000313" key="7">
    <source>
        <dbReference type="EMBL" id="EFN85232.1"/>
    </source>
</evidence>
<evidence type="ECO:0000313" key="8">
    <source>
        <dbReference type="Proteomes" id="UP000008237"/>
    </source>
</evidence>
<keyword evidence="1" id="KW-0479">Metal-binding</keyword>
<gene>
    <name evidence="7" type="ORF">EAI_08263</name>
</gene>
<dbReference type="EMBL" id="GL448157">
    <property type="protein sequence ID" value="EFN85232.1"/>
    <property type="molecule type" value="Genomic_DNA"/>
</dbReference>
<keyword evidence="8" id="KW-1185">Reference proteome</keyword>
<evidence type="ECO:0000256" key="1">
    <source>
        <dbReference type="ARBA" id="ARBA00022723"/>
    </source>
</evidence>
<dbReference type="InParanoid" id="E2BGF0"/>
<evidence type="ECO:0000256" key="2">
    <source>
        <dbReference type="ARBA" id="ARBA00022771"/>
    </source>
</evidence>
<evidence type="ECO:0000259" key="6">
    <source>
        <dbReference type="PROSITE" id="PS50950"/>
    </source>
</evidence>
<sequence length="138" mass="15756">MVWKCCVPQCTSKTAIPVHRFPMDRCRAEHWLTIIGKTELIGAPKEVLAKLRICTEHFSEEMVLPYGPIRRLNDNAVPSLKLNSCYVEQNVPVINNLEDHVHLIENVPNISNFVPVPMNMGEDVDILRNTNNKGLKRK</sequence>
<feature type="domain" description="THAP-type" evidence="6">
    <location>
        <begin position="1"/>
        <end position="81"/>
    </location>
</feature>
<dbReference type="GO" id="GO:0008270">
    <property type="term" value="F:zinc ion binding"/>
    <property type="evidence" value="ECO:0007669"/>
    <property type="project" value="UniProtKB-KW"/>
</dbReference>
<evidence type="ECO:0000256" key="4">
    <source>
        <dbReference type="ARBA" id="ARBA00023125"/>
    </source>
</evidence>
<dbReference type="Pfam" id="PF05485">
    <property type="entry name" value="THAP"/>
    <property type="match status" value="1"/>
</dbReference>
<dbReference type="SMART" id="SM00692">
    <property type="entry name" value="DM3"/>
    <property type="match status" value="1"/>
</dbReference>
<dbReference type="SUPFAM" id="SSF57716">
    <property type="entry name" value="Glucocorticoid receptor-like (DNA-binding domain)"/>
    <property type="match status" value="1"/>
</dbReference>
<dbReference type="PROSITE" id="PS50950">
    <property type="entry name" value="ZF_THAP"/>
    <property type="match status" value="1"/>
</dbReference>
<name>E2BGF0_HARSA</name>
<dbReference type="GO" id="GO:0003677">
    <property type="term" value="F:DNA binding"/>
    <property type="evidence" value="ECO:0007669"/>
    <property type="project" value="UniProtKB-UniRule"/>
</dbReference>
<keyword evidence="3" id="KW-0862">Zinc</keyword>
<proteinExistence type="predicted"/>
<protein>
    <recommendedName>
        <fullName evidence="6">THAP-type domain-containing protein</fullName>
    </recommendedName>
</protein>
<accession>E2BGF0</accession>
<dbReference type="OrthoDB" id="7554768at2759"/>